<proteinExistence type="predicted"/>
<accession>A0A2M6UIA6</accession>
<comment type="caution">
    <text evidence="3">The sequence shown here is derived from an EMBL/GenBank/DDBJ whole genome shotgun (WGS) entry which is preliminary data.</text>
</comment>
<reference evidence="3 4" key="1">
    <citation type="submission" date="2015-06" db="EMBL/GenBank/DDBJ databases">
        <title>Comparative genome analysis of nirS-carrying Bradyrhizobium sp. strains.</title>
        <authorList>
            <person name="Ishii S."/>
            <person name="Jang J."/>
            <person name="Nishizawa T."/>
            <person name="Senoo K."/>
        </authorList>
    </citation>
    <scope>NUCLEOTIDE SEQUENCE [LARGE SCALE GENOMIC DNA]</scope>
    <source>
        <strain evidence="3 4">TSA1</strain>
    </source>
</reference>
<gene>
    <name evidence="3" type="ORF">TSA1_28540</name>
</gene>
<protein>
    <recommendedName>
        <fullName evidence="5">Preprotein translocase subunit SecA</fullName>
    </recommendedName>
</protein>
<dbReference type="AlphaFoldDB" id="A0A2M6UIA6"/>
<evidence type="ECO:0000256" key="1">
    <source>
        <dbReference type="SAM" id="Phobius"/>
    </source>
</evidence>
<evidence type="ECO:0000313" key="3">
    <source>
        <dbReference type="EMBL" id="PIT04265.1"/>
    </source>
</evidence>
<dbReference type="Proteomes" id="UP000228930">
    <property type="component" value="Unassembled WGS sequence"/>
</dbReference>
<keyword evidence="2" id="KW-0732">Signal</keyword>
<dbReference type="EMBL" id="LFJC01000003">
    <property type="protein sequence ID" value="PIT04265.1"/>
    <property type="molecule type" value="Genomic_DNA"/>
</dbReference>
<dbReference type="SUPFAM" id="SSF103642">
    <property type="entry name" value="Sec-C motif"/>
    <property type="match status" value="1"/>
</dbReference>
<keyword evidence="1" id="KW-0812">Transmembrane</keyword>
<keyword evidence="1" id="KW-0472">Membrane</keyword>
<name>A0A2M6UIA6_9BRAD</name>
<evidence type="ECO:0000256" key="2">
    <source>
        <dbReference type="SAM" id="SignalP"/>
    </source>
</evidence>
<feature type="transmembrane region" description="Helical" evidence="1">
    <location>
        <begin position="448"/>
        <end position="467"/>
    </location>
</feature>
<keyword evidence="1" id="KW-1133">Transmembrane helix</keyword>
<dbReference type="Gene3D" id="3.10.450.50">
    <property type="match status" value="1"/>
</dbReference>
<evidence type="ECO:0008006" key="5">
    <source>
        <dbReference type="Google" id="ProtNLM"/>
    </source>
</evidence>
<dbReference type="Pfam" id="PF02810">
    <property type="entry name" value="SEC-C"/>
    <property type="match status" value="1"/>
</dbReference>
<dbReference type="InterPro" id="IPR004027">
    <property type="entry name" value="SEC_C_motif"/>
</dbReference>
<evidence type="ECO:0000313" key="4">
    <source>
        <dbReference type="Proteomes" id="UP000228930"/>
    </source>
</evidence>
<feature type="chain" id="PRO_5014921698" description="Preprotein translocase subunit SecA" evidence="2">
    <location>
        <begin position="31"/>
        <end position="533"/>
    </location>
</feature>
<dbReference type="Pfam" id="PF07643">
    <property type="entry name" value="DUF1598"/>
    <property type="match status" value="1"/>
</dbReference>
<feature type="signal peptide" evidence="2">
    <location>
        <begin position="1"/>
        <end position="30"/>
    </location>
</feature>
<dbReference type="InterPro" id="IPR011487">
    <property type="entry name" value="DUF1598"/>
</dbReference>
<keyword evidence="4" id="KW-1185">Reference proteome</keyword>
<dbReference type="RefSeq" id="WP_100179385.1">
    <property type="nucleotide sequence ID" value="NZ_LFJC01000003.1"/>
</dbReference>
<organism evidence="3 4">
    <name type="scientific">Bradyrhizobium nitroreducens</name>
    <dbReference type="NCBI Taxonomy" id="709803"/>
    <lineage>
        <taxon>Bacteria</taxon>
        <taxon>Pseudomonadati</taxon>
        <taxon>Pseudomonadota</taxon>
        <taxon>Alphaproteobacteria</taxon>
        <taxon>Hyphomicrobiales</taxon>
        <taxon>Nitrobacteraceae</taxon>
        <taxon>Bradyrhizobium</taxon>
    </lineage>
</organism>
<sequence>MMHRVLVNRRGFLASGASALLAQQPLAALAADSACKAPPATVTTDMRAEVAVSLREALKQAKSGGSKRLTGLTRIDTVCQDDDYDILLCGVAERGQPDLYLDDLIVAIRSANRKYGNIEPGISLDPDRSQTPGLDQIAGRDAAAKQQYLRMCSQQPQMVRVDSLPRHSRVTKVLVEADYRMKQVSQGTLQLPVDPPLPGTFTRRLNQSRQMLRAGTSTGDWSSRRRFWFEPGKFEYAHDYQIASLQSAQVILSDADANADAGAKNGNEDPIAREFACDWTARMEETIRAEPIWRDMYNIYRHFAIAHILKEQNLLTYHITPLIDAHQIDHVELPDSLPGLGRWETLEETKGNRRITLVSSVCGGVSLGLAKRVTGTRVSSAGNSPSQMALLSRAILLSRPEKTSVSWTVPATALQAASKWFVDREEKRLRDEREAEEQKRKEANDTKMGAMILVGFVATASFVGWLMNRRNARPPAMAATGSDLPSAPLMRIPDEAKTPTAFAGLRRNDPCPCNSGKRFKHCHGAHETASDSD</sequence>